<protein>
    <submittedName>
        <fullName evidence="1">Uncharacterized protein</fullName>
    </submittedName>
</protein>
<accession>A0A356LKK0</accession>
<reference evidence="1 2" key="1">
    <citation type="journal article" date="2018" name="Nat. Biotechnol.">
        <title>A standardized bacterial taxonomy based on genome phylogeny substantially revises the tree of life.</title>
        <authorList>
            <person name="Parks D.H."/>
            <person name="Chuvochina M."/>
            <person name="Waite D.W."/>
            <person name="Rinke C."/>
            <person name="Skarshewski A."/>
            <person name="Chaumeil P.A."/>
            <person name="Hugenholtz P."/>
        </authorList>
    </citation>
    <scope>NUCLEOTIDE SEQUENCE [LARGE SCALE GENOMIC DNA]</scope>
    <source>
        <strain evidence="1">UBA10707</strain>
    </source>
</reference>
<evidence type="ECO:0000313" key="2">
    <source>
        <dbReference type="Proteomes" id="UP000264036"/>
    </source>
</evidence>
<evidence type="ECO:0000313" key="1">
    <source>
        <dbReference type="EMBL" id="HBP31550.1"/>
    </source>
</evidence>
<proteinExistence type="predicted"/>
<name>A0A356LKK0_9BURK</name>
<sequence length="69" mass="7720">MGARIGYGNHSQDASLEFDGKIITTRTWQERIDTLRASPILPIEIHQKYTGNTPPAYGFILIGLLLTFT</sequence>
<comment type="caution">
    <text evidence="1">The sequence shown here is derived from an EMBL/GenBank/DDBJ whole genome shotgun (WGS) entry which is preliminary data.</text>
</comment>
<organism evidence="1 2">
    <name type="scientific">Advenella kashmirensis</name>
    <dbReference type="NCBI Taxonomy" id="310575"/>
    <lineage>
        <taxon>Bacteria</taxon>
        <taxon>Pseudomonadati</taxon>
        <taxon>Pseudomonadota</taxon>
        <taxon>Betaproteobacteria</taxon>
        <taxon>Burkholderiales</taxon>
        <taxon>Alcaligenaceae</taxon>
    </lineage>
</organism>
<dbReference type="Proteomes" id="UP000264036">
    <property type="component" value="Unassembled WGS sequence"/>
</dbReference>
<dbReference type="EMBL" id="DOEK01000040">
    <property type="protein sequence ID" value="HBP31550.1"/>
    <property type="molecule type" value="Genomic_DNA"/>
</dbReference>
<dbReference type="AlphaFoldDB" id="A0A356LKK0"/>
<gene>
    <name evidence="1" type="ORF">DD666_19335</name>
</gene>